<name>A0A174L3C2_9FIRM</name>
<feature type="binding site" evidence="5">
    <location>
        <position position="271"/>
    </location>
    <ligand>
        <name>3-dehydroquinate</name>
        <dbReference type="ChEBI" id="CHEBI:32364"/>
    </ligand>
</feature>
<evidence type="ECO:0000256" key="3">
    <source>
        <dbReference type="ARBA" id="ARBA00023239"/>
    </source>
</evidence>
<feature type="binding site" evidence="5">
    <location>
        <position position="248"/>
    </location>
    <ligand>
        <name>3-dehydroquinate</name>
        <dbReference type="ChEBI" id="CHEBI:32364"/>
    </ligand>
</feature>
<feature type="active site" description="Proton donor/acceptor" evidence="5">
    <location>
        <position position="178"/>
    </location>
</feature>
<evidence type="ECO:0000256" key="2">
    <source>
        <dbReference type="ARBA" id="ARBA00023141"/>
    </source>
</evidence>
<dbReference type="GO" id="GO:0046279">
    <property type="term" value="P:3,4-dihydroxybenzoate biosynthetic process"/>
    <property type="evidence" value="ECO:0007669"/>
    <property type="project" value="UniProtKB-ARBA"/>
</dbReference>
<dbReference type="Proteomes" id="UP000095413">
    <property type="component" value="Unassembled WGS sequence"/>
</dbReference>
<comment type="pathway">
    <text evidence="5">Metabolic intermediate biosynthesis; chorismate biosynthesis; chorismate from D-erythrose 4-phosphate and phosphoenolpyruvate: step 3/7.</text>
</comment>
<dbReference type="Gene3D" id="3.20.20.70">
    <property type="entry name" value="Aldolase class I"/>
    <property type="match status" value="1"/>
</dbReference>
<organism evidence="6 7">
    <name type="scientific">Blautia obeum</name>
    <dbReference type="NCBI Taxonomy" id="40520"/>
    <lineage>
        <taxon>Bacteria</taxon>
        <taxon>Bacillati</taxon>
        <taxon>Bacillota</taxon>
        <taxon>Clostridia</taxon>
        <taxon>Lachnospirales</taxon>
        <taxon>Lachnospiraceae</taxon>
        <taxon>Blautia</taxon>
    </lineage>
</organism>
<evidence type="ECO:0000313" key="7">
    <source>
        <dbReference type="Proteomes" id="UP000095413"/>
    </source>
</evidence>
<comment type="similarity">
    <text evidence="5">Belongs to the type-I 3-dehydroquinase family.</text>
</comment>
<reference evidence="6 7" key="1">
    <citation type="submission" date="2015-09" db="EMBL/GenBank/DDBJ databases">
        <authorList>
            <consortium name="Pathogen Informatics"/>
        </authorList>
    </citation>
    <scope>NUCLEOTIDE SEQUENCE [LARGE SCALE GENOMIC DNA]</scope>
    <source>
        <strain evidence="6 7">2789STDY5834921</strain>
    </source>
</reference>
<dbReference type="EC" id="4.2.1.10" evidence="5"/>
<evidence type="ECO:0000256" key="4">
    <source>
        <dbReference type="ARBA" id="ARBA00023270"/>
    </source>
</evidence>
<dbReference type="AlphaFoldDB" id="A0A174L3C2"/>
<comment type="subunit">
    <text evidence="5">Homodimer.</text>
</comment>
<protein>
    <recommendedName>
        <fullName evidence="5">3-dehydroquinate dehydratase</fullName>
        <shortName evidence="5">3-dehydroquinase</shortName>
        <ecNumber evidence="5">4.2.1.10</ecNumber>
    </recommendedName>
    <alternativeName>
        <fullName evidence="5">Type I DHQase</fullName>
    </alternativeName>
    <alternativeName>
        <fullName evidence="5">Type I dehydroquinase</fullName>
        <shortName evidence="5">DHQ1</shortName>
    </alternativeName>
</protein>
<dbReference type="HAMAP" id="MF_00214">
    <property type="entry name" value="AroD"/>
    <property type="match status" value="1"/>
</dbReference>
<gene>
    <name evidence="5 6" type="primary">aroD</name>
    <name evidence="6" type="ORF">ERS852533_00487</name>
</gene>
<dbReference type="Pfam" id="PF01487">
    <property type="entry name" value="DHquinase_I"/>
    <property type="match status" value="1"/>
</dbReference>
<dbReference type="CDD" id="cd00502">
    <property type="entry name" value="DHQase_I"/>
    <property type="match status" value="1"/>
</dbReference>
<dbReference type="InterPro" id="IPR013785">
    <property type="entry name" value="Aldolase_TIM"/>
</dbReference>
<dbReference type="UniPathway" id="UPA00053">
    <property type="reaction ID" value="UER00086"/>
</dbReference>
<evidence type="ECO:0000256" key="5">
    <source>
        <dbReference type="HAMAP-Rule" id="MF_00214"/>
    </source>
</evidence>
<accession>A0A174L3C2</accession>
<evidence type="ECO:0000313" key="6">
    <source>
        <dbReference type="EMBL" id="CUP15880.1"/>
    </source>
</evidence>
<sequence length="288" mass="31549">MKTKGEKSNICSRLHDKASGLGTHRNHYIIERKLIMNTVKIRDIEIGAGAPKIIVPIVGITKEDIIEEAKTFDSIPVDVVEWRADWFEGVFDFAKVEDVLKDLRTVLGNIPLLMTFRTSKEGGEKAIEPDAYAELNIKAAQTGYVDLIDVEIFTGDEIVKKIIDGAHAAGVKVIASNHDFFKTPAKADIIYRLRKMQDMNADIPKIAVMPQNKKDVLTLLAATEEMTTNYADRPIITMSMAGTGVISRLCGEVFGSSMTFGAAKKASAPGQMGVNDLNTVLGLLHNAM</sequence>
<keyword evidence="2 5" id="KW-0057">Aromatic amino acid biosynthesis</keyword>
<dbReference type="GO" id="GO:0008652">
    <property type="term" value="P:amino acid biosynthetic process"/>
    <property type="evidence" value="ECO:0007669"/>
    <property type="project" value="UniProtKB-KW"/>
</dbReference>
<dbReference type="InterPro" id="IPR050146">
    <property type="entry name" value="Type-I_3-dehydroquinase"/>
</dbReference>
<dbReference type="SUPFAM" id="SSF51569">
    <property type="entry name" value="Aldolase"/>
    <property type="match status" value="1"/>
</dbReference>
<comment type="caution">
    <text evidence="5">Lacks conserved residue(s) required for the propagation of feature annotation.</text>
</comment>
<dbReference type="FunFam" id="3.20.20.70:FF:000047">
    <property type="entry name" value="3-dehydroquinate dehydratase"/>
    <property type="match status" value="1"/>
</dbReference>
<dbReference type="InterPro" id="IPR001381">
    <property type="entry name" value="DHquinase_I"/>
</dbReference>
<dbReference type="PROSITE" id="PS01028">
    <property type="entry name" value="DEHYDROQUINASE_I"/>
    <property type="match status" value="1"/>
</dbReference>
<feature type="binding site" evidence="5">
    <location>
        <position position="117"/>
    </location>
    <ligand>
        <name>3-dehydroquinate</name>
        <dbReference type="ChEBI" id="CHEBI:32364"/>
    </ligand>
</feature>
<dbReference type="NCBIfam" id="TIGR01093">
    <property type="entry name" value="aroD"/>
    <property type="match status" value="1"/>
</dbReference>
<feature type="active site" description="Schiff-base intermediate with substrate" evidence="5">
    <location>
        <position position="205"/>
    </location>
</feature>
<dbReference type="InterPro" id="IPR018508">
    <property type="entry name" value="3-dehydroquinate_DH_AS"/>
</dbReference>
<dbReference type="GO" id="GO:0009073">
    <property type="term" value="P:aromatic amino acid family biosynthetic process"/>
    <property type="evidence" value="ECO:0007669"/>
    <property type="project" value="UniProtKB-KW"/>
</dbReference>
<feature type="binding site" evidence="5">
    <location>
        <position position="267"/>
    </location>
    <ligand>
        <name>3-dehydroquinate</name>
        <dbReference type="ChEBI" id="CHEBI:32364"/>
    </ligand>
</feature>
<keyword evidence="3 5" id="KW-0456">Lyase</keyword>
<keyword evidence="4 5" id="KW-0704">Schiff base</keyword>
<dbReference type="EMBL" id="CZBA01000002">
    <property type="protein sequence ID" value="CUP15880.1"/>
    <property type="molecule type" value="Genomic_DNA"/>
</dbReference>
<keyword evidence="5" id="KW-0028">Amino-acid biosynthesis</keyword>
<proteinExistence type="inferred from homology"/>
<dbReference type="GO" id="GO:0009423">
    <property type="term" value="P:chorismate biosynthetic process"/>
    <property type="evidence" value="ECO:0007669"/>
    <property type="project" value="UniProtKB-UniRule"/>
</dbReference>
<dbReference type="GO" id="GO:0003855">
    <property type="term" value="F:3-dehydroquinate dehydratase activity"/>
    <property type="evidence" value="ECO:0007669"/>
    <property type="project" value="UniProtKB-UniRule"/>
</dbReference>
<dbReference type="PANTHER" id="PTHR43699">
    <property type="entry name" value="3-DEHYDROQUINATE DEHYDRATASE"/>
    <property type="match status" value="1"/>
</dbReference>
<comment type="catalytic activity">
    <reaction evidence="1 5">
        <text>3-dehydroquinate = 3-dehydroshikimate + H2O</text>
        <dbReference type="Rhea" id="RHEA:21096"/>
        <dbReference type="ChEBI" id="CHEBI:15377"/>
        <dbReference type="ChEBI" id="CHEBI:16630"/>
        <dbReference type="ChEBI" id="CHEBI:32364"/>
        <dbReference type="EC" id="4.2.1.10"/>
    </reaction>
</comment>
<dbReference type="PANTHER" id="PTHR43699:SF1">
    <property type="entry name" value="3-DEHYDROQUINATE DEHYDRATASE"/>
    <property type="match status" value="1"/>
</dbReference>
<evidence type="ECO:0000256" key="1">
    <source>
        <dbReference type="ARBA" id="ARBA00001864"/>
    </source>
</evidence>
<feature type="binding site" evidence="5">
    <location>
        <begin position="81"/>
        <end position="83"/>
    </location>
    <ligand>
        <name>3-dehydroquinate</name>
        <dbReference type="ChEBI" id="CHEBI:32364"/>
    </ligand>
</feature>
<comment type="function">
    <text evidence="5">Involved in the third step of the chorismate pathway, which leads to the biosynthesis of aromatic amino acids. Catalyzes the cis-dehydration of 3-dehydroquinate (DHQ) and introduces the first double bond of the aromatic ring to yield 3-dehydroshikimate.</text>
</comment>